<evidence type="ECO:0000313" key="5">
    <source>
        <dbReference type="Proteomes" id="UP001307889"/>
    </source>
</evidence>
<feature type="domain" description="RFX-type winged-helix" evidence="3">
    <location>
        <begin position="268"/>
        <end position="343"/>
    </location>
</feature>
<feature type="region of interest" description="Disordered" evidence="2">
    <location>
        <begin position="357"/>
        <end position="389"/>
    </location>
</feature>
<dbReference type="Pfam" id="PF25340">
    <property type="entry name" value="BCD_RFX"/>
    <property type="match status" value="1"/>
</dbReference>
<dbReference type="EMBL" id="AP028919">
    <property type="protein sequence ID" value="BES99941.1"/>
    <property type="molecule type" value="Genomic_DNA"/>
</dbReference>
<evidence type="ECO:0000256" key="1">
    <source>
        <dbReference type="ARBA" id="ARBA00023125"/>
    </source>
</evidence>
<dbReference type="PROSITE" id="PS51526">
    <property type="entry name" value="RFX_DBD"/>
    <property type="match status" value="1"/>
</dbReference>
<dbReference type="InterPro" id="IPR057321">
    <property type="entry name" value="RFX1-4/6/8-like_BCD"/>
</dbReference>
<evidence type="ECO:0000256" key="2">
    <source>
        <dbReference type="SAM" id="MobiDB-lite"/>
    </source>
</evidence>
<dbReference type="SUPFAM" id="SSF46785">
    <property type="entry name" value="Winged helix' DNA-binding domain"/>
    <property type="match status" value="1"/>
</dbReference>
<dbReference type="InterPro" id="IPR036390">
    <property type="entry name" value="WH_DNA-bd_sf"/>
</dbReference>
<dbReference type="Proteomes" id="UP001307889">
    <property type="component" value="Chromosome 11"/>
</dbReference>
<accession>A0ABN7B6B2</accession>
<dbReference type="PANTHER" id="PTHR12619">
    <property type="entry name" value="RFX TRANSCRIPTION FACTOR FAMILY"/>
    <property type="match status" value="1"/>
</dbReference>
<reference evidence="4 5" key="1">
    <citation type="submission" date="2023-09" db="EMBL/GenBank/DDBJ databases">
        <title>Nesidiocoris tenuis whole genome shotgun sequence.</title>
        <authorList>
            <person name="Shibata T."/>
            <person name="Shimoda M."/>
            <person name="Kobayashi T."/>
            <person name="Uehara T."/>
        </authorList>
    </citation>
    <scope>NUCLEOTIDE SEQUENCE [LARGE SCALE GENOMIC DNA]</scope>
    <source>
        <strain evidence="4 5">Japan</strain>
    </source>
</reference>
<dbReference type="InterPro" id="IPR039779">
    <property type="entry name" value="RFX-like"/>
</dbReference>
<keyword evidence="1" id="KW-0238">DNA-binding</keyword>
<proteinExistence type="predicted"/>
<sequence>MNSVTSGYSPGKLAEENSVALGHEVYNGSGGTANDGSRVKVEYVKDDELNPTKTIFMGNAEDEKWRMAQASGEAGPVQVVPQTQILQVSQVSQSTVQLSPENSVDSTHSISVNHSQMQDDSGVLNSPTGSCDENSANLTAEPETPEPGHYITVTASEAANDEVAQSYVQYIESTGEQTIYTTSNGQMYPVYAVGGEPGATMYTSSSGQYYTSGNTTPVTYTQVPGALTTGGAAGAQILGNAAYLIQQGVETEHGLITGTRASPQTVSAVQWLVENYERAEGVSLPRYTMYNHYLRHCYDNKLDPVNAASFGKLIRSVFLGLRTRRLGTRGNSKYHYYGIRVKTGSILSHIGSEDEMSRGSSAKRFRLTGGGSAPGGSSSASNAIKDDPALGGSGPSLQEYLGDSTGAIPEFPEVEAPAGTSMPAMCTIDDLDTFRSIYREHCETFLDAIVNLEFATIETLWREFWRTQEHSNGDECEEEKYLSKTKLFMLSKFKPIQDFVKRVDFLFYQNLVQVLIPDVLRPIPSSLTQAIRNFAKGLESWLTSAMQGCPSDMIDIKVSAVAAFAQTLRRYTSLNHLAQAARAVLQNSVQINQMLTDLNRVDFHNVQEQASWVCQCDSALVARLEADFKATLQQQNSLEQWAAWLKAVVATVLKPYQGRPNFTSAARQLLLKWSFYSSMVIRDLTLRSAASFGSFHLIRLLYDEYMFYLIEHQVALATGETPIAVMGDVKKNGEISPSEFEMTNGTANNNNNISNSNNNADQQIHVLQEIHQRPTKGLNIA</sequence>
<name>A0ABN7B6B2_9HEMI</name>
<feature type="region of interest" description="Disordered" evidence="2">
    <location>
        <begin position="114"/>
        <end position="146"/>
    </location>
</feature>
<evidence type="ECO:0000313" key="4">
    <source>
        <dbReference type="EMBL" id="BES99941.1"/>
    </source>
</evidence>
<evidence type="ECO:0000259" key="3">
    <source>
        <dbReference type="PROSITE" id="PS51526"/>
    </source>
</evidence>
<dbReference type="PANTHER" id="PTHR12619:SF33">
    <property type="entry name" value="RFX, ISOFORM H"/>
    <property type="match status" value="1"/>
</dbReference>
<dbReference type="Pfam" id="PF02257">
    <property type="entry name" value="RFX_DNA_binding"/>
    <property type="match status" value="1"/>
</dbReference>
<protein>
    <submittedName>
        <fullName evidence="4">Transcription factor</fullName>
    </submittedName>
</protein>
<keyword evidence="5" id="KW-1185">Reference proteome</keyword>
<organism evidence="4 5">
    <name type="scientific">Nesidiocoris tenuis</name>
    <dbReference type="NCBI Taxonomy" id="355587"/>
    <lineage>
        <taxon>Eukaryota</taxon>
        <taxon>Metazoa</taxon>
        <taxon>Ecdysozoa</taxon>
        <taxon>Arthropoda</taxon>
        <taxon>Hexapoda</taxon>
        <taxon>Insecta</taxon>
        <taxon>Pterygota</taxon>
        <taxon>Neoptera</taxon>
        <taxon>Paraneoptera</taxon>
        <taxon>Hemiptera</taxon>
        <taxon>Heteroptera</taxon>
        <taxon>Panheteroptera</taxon>
        <taxon>Cimicomorpha</taxon>
        <taxon>Miridae</taxon>
        <taxon>Dicyphina</taxon>
        <taxon>Nesidiocoris</taxon>
    </lineage>
</organism>
<gene>
    <name evidence="4" type="ORF">NTJ_12758</name>
</gene>
<feature type="compositionally biased region" description="Polar residues" evidence="2">
    <location>
        <begin position="114"/>
        <end position="138"/>
    </location>
</feature>
<dbReference type="Gene3D" id="1.10.10.10">
    <property type="entry name" value="Winged helix-like DNA-binding domain superfamily/Winged helix DNA-binding domain"/>
    <property type="match status" value="1"/>
</dbReference>
<dbReference type="InterPro" id="IPR003150">
    <property type="entry name" value="DNA-bd_RFX"/>
</dbReference>
<dbReference type="InterPro" id="IPR036388">
    <property type="entry name" value="WH-like_DNA-bd_sf"/>
</dbReference>